<sequence>MTGVSGSGKSTLATHLQRAGHDAVSLDGDPALCTWADHTGQPVTRPPLPDARWLAEHRWIWNADRLRQLVNATAPDGVRVRWLCGRADNALDLADLFDLIVVLHIDEPTMRKRLLARAGGNDYGRSEDTLGHALAQHAAFTSAWRRRGAAVMDATAPLEVVAAQLLRMTW</sequence>
<name>A0A8J3FC74_9ACTN</name>
<reference evidence="1" key="2">
    <citation type="submission" date="2020-09" db="EMBL/GenBank/DDBJ databases">
        <authorList>
            <person name="Sun Q."/>
            <person name="Ohkuma M."/>
        </authorList>
    </citation>
    <scope>NUCLEOTIDE SEQUENCE</scope>
    <source>
        <strain evidence="1">JCM 3090</strain>
    </source>
</reference>
<evidence type="ECO:0000313" key="1">
    <source>
        <dbReference type="EMBL" id="GGJ90373.1"/>
    </source>
</evidence>
<dbReference type="SUPFAM" id="SSF52540">
    <property type="entry name" value="P-loop containing nucleoside triphosphate hydrolases"/>
    <property type="match status" value="1"/>
</dbReference>
<dbReference type="Proteomes" id="UP000649739">
    <property type="component" value="Unassembled WGS sequence"/>
</dbReference>
<reference evidence="1" key="1">
    <citation type="journal article" date="2014" name="Int. J. Syst. Evol. Microbiol.">
        <title>Complete genome sequence of Corynebacterium casei LMG S-19264T (=DSM 44701T), isolated from a smear-ripened cheese.</title>
        <authorList>
            <consortium name="US DOE Joint Genome Institute (JGI-PGF)"/>
            <person name="Walter F."/>
            <person name="Albersmeier A."/>
            <person name="Kalinowski J."/>
            <person name="Ruckert C."/>
        </authorList>
    </citation>
    <scope>NUCLEOTIDE SEQUENCE</scope>
    <source>
        <strain evidence="1">JCM 3090</strain>
    </source>
</reference>
<keyword evidence="2" id="KW-1185">Reference proteome</keyword>
<dbReference type="EMBL" id="BMQB01000003">
    <property type="protein sequence ID" value="GGJ90373.1"/>
    <property type="molecule type" value="Genomic_DNA"/>
</dbReference>
<gene>
    <name evidence="1" type="ORF">GCM10010123_20260</name>
</gene>
<dbReference type="Gene3D" id="3.40.50.300">
    <property type="entry name" value="P-loop containing nucleotide triphosphate hydrolases"/>
    <property type="match status" value="1"/>
</dbReference>
<accession>A0A8J3FC74</accession>
<comment type="caution">
    <text evidence="1">The sequence shown here is derived from an EMBL/GenBank/DDBJ whole genome shotgun (WGS) entry which is preliminary data.</text>
</comment>
<evidence type="ECO:0000313" key="2">
    <source>
        <dbReference type="Proteomes" id="UP000649739"/>
    </source>
</evidence>
<dbReference type="InterPro" id="IPR027417">
    <property type="entry name" value="P-loop_NTPase"/>
</dbReference>
<protein>
    <submittedName>
        <fullName evidence="1">Uncharacterized protein</fullName>
    </submittedName>
</protein>
<dbReference type="Pfam" id="PF13238">
    <property type="entry name" value="AAA_18"/>
    <property type="match status" value="1"/>
</dbReference>
<proteinExistence type="predicted"/>
<dbReference type="AlphaFoldDB" id="A0A8J3FC74"/>
<organism evidence="1 2">
    <name type="scientific">Pilimelia anulata</name>
    <dbReference type="NCBI Taxonomy" id="53371"/>
    <lineage>
        <taxon>Bacteria</taxon>
        <taxon>Bacillati</taxon>
        <taxon>Actinomycetota</taxon>
        <taxon>Actinomycetes</taxon>
        <taxon>Micromonosporales</taxon>
        <taxon>Micromonosporaceae</taxon>
        <taxon>Pilimelia</taxon>
    </lineage>
</organism>